<dbReference type="InterPro" id="IPR025558">
    <property type="entry name" value="DUF4283"/>
</dbReference>
<protein>
    <recommendedName>
        <fullName evidence="6">Reverse transcriptase zinc-binding domain-containing protein</fullName>
    </recommendedName>
</protein>
<evidence type="ECO:0008006" key="6">
    <source>
        <dbReference type="Google" id="ProtNLM"/>
    </source>
</evidence>
<organism evidence="4 5">
    <name type="scientific">Thlaspi arvense</name>
    <name type="common">Field penny-cress</name>
    <dbReference type="NCBI Taxonomy" id="13288"/>
    <lineage>
        <taxon>Eukaryota</taxon>
        <taxon>Viridiplantae</taxon>
        <taxon>Streptophyta</taxon>
        <taxon>Embryophyta</taxon>
        <taxon>Tracheophyta</taxon>
        <taxon>Spermatophyta</taxon>
        <taxon>Magnoliopsida</taxon>
        <taxon>eudicotyledons</taxon>
        <taxon>Gunneridae</taxon>
        <taxon>Pentapetalae</taxon>
        <taxon>rosids</taxon>
        <taxon>malvids</taxon>
        <taxon>Brassicales</taxon>
        <taxon>Brassicaceae</taxon>
        <taxon>Thlaspideae</taxon>
        <taxon>Thlaspi</taxon>
    </lineage>
</organism>
<evidence type="ECO:0000313" key="5">
    <source>
        <dbReference type="Proteomes" id="UP000836841"/>
    </source>
</evidence>
<dbReference type="Proteomes" id="UP000836841">
    <property type="component" value="Chromosome 1"/>
</dbReference>
<dbReference type="Pfam" id="PF14111">
    <property type="entry name" value="DUF4283"/>
    <property type="match status" value="1"/>
</dbReference>
<accession>A0AAU9RAJ8</accession>
<feature type="non-terminal residue" evidence="4">
    <location>
        <position position="1"/>
    </location>
</feature>
<feature type="domain" description="DUF4283" evidence="3">
    <location>
        <begin position="71"/>
        <end position="137"/>
    </location>
</feature>
<evidence type="ECO:0000259" key="2">
    <source>
        <dbReference type="Pfam" id="PF13966"/>
    </source>
</evidence>
<dbReference type="InterPro" id="IPR036691">
    <property type="entry name" value="Endo/exonu/phosph_ase_sf"/>
</dbReference>
<dbReference type="PANTHER" id="PTHR33116">
    <property type="entry name" value="REVERSE TRANSCRIPTASE ZINC-BINDING DOMAIN-CONTAINING PROTEIN-RELATED-RELATED"/>
    <property type="match status" value="1"/>
</dbReference>
<dbReference type="AlphaFoldDB" id="A0AAU9RAJ8"/>
<name>A0AAU9RAJ8_THLAR</name>
<dbReference type="PANTHER" id="PTHR33116:SF80">
    <property type="entry name" value="REVERSE TRANSCRIPTASE ZINC-BINDING DOMAIN-CONTAINING PROTEIN"/>
    <property type="match status" value="1"/>
</dbReference>
<evidence type="ECO:0000313" key="4">
    <source>
        <dbReference type="EMBL" id="CAH2035342.1"/>
    </source>
</evidence>
<feature type="non-terminal residue" evidence="4">
    <location>
        <position position="1029"/>
    </location>
</feature>
<dbReference type="InterPro" id="IPR026960">
    <property type="entry name" value="RVT-Znf"/>
</dbReference>
<dbReference type="SUPFAM" id="SSF56219">
    <property type="entry name" value="DNase I-like"/>
    <property type="match status" value="1"/>
</dbReference>
<dbReference type="EMBL" id="OU466857">
    <property type="protein sequence ID" value="CAH2035342.1"/>
    <property type="molecule type" value="Genomic_DNA"/>
</dbReference>
<sequence length="1029" mass="116656">IFIVLKLKPTSPLQTNKALKKASSSPIADPKDRFLSRLAPISFSDTGRPRVIIPYEVFQRGEELQRAFLLPPYSQIHSVLHHMWGKGNILEIHNSPLNRTMLVRIPSDYLRRKILEKGLWYIGDSMFHVAQWMSSHSPISSPLESIQIWAHLNGVLLELRHQKCLSLVVGLVGEPVETDDFTKNLISLTISHVKVEVNLTKDLPRVVEFGRKSGEFVEVLLPPICSHYKELGHIPRNCLQLPLPQKAASTVPKGTKVSKRAPSSSSKDKQAGKILEEGTSTLVIGPVPAQAEVILTTKDVPVKFYDSDNALSPSICSVAAPSPSSEAHSSLLPLFAPFVPSYIVGLPTFVTPTGEPYHYSPPPIFPPQENLLFLPNNFTLNHLLDEDECIILIWRNPVTVRILHQSRQSITCAVTLLNVELLGLQKSLSLYDDPWMIEGDFNQILQHVEHLNPYINAFNTNMMEFKDYLTQMGMFDLRFQGPLFTWSNYQHASSVAKKLDLLLVNSNIINLFPNSIATFLPPLTSDQSPCLIDIAHQLPSAGTRPFKFINYLTKHPDFHNVLLEVWIQTGSFATTLIYLCWKQKNIKSALNELNSENFLQIQIRVSEAKRLLQLVQIQAIQIFHAIKHFKAILRTYVLPPLAIVSLPEWISFSLRFENTDLAGEIVNGYHKRKGPRKITIKLDIAKEFDNKSSLFASYLSHSETDLISFSTGMPLGTLPVLYLGVPLCTKKLSISNCEMLISQVKSRVTYWSVKSLSFAWRLLLIKTIVAGITTFWCSSFIHPKVCIKRIKSLCSGSLNNFWSAKQHKNCLWLANKFLKVRADSYLWIKLRVQNGRSCRLWPNNWSPFGDIEAYLQGARYSKLGISHLAIFSSLQRGGICNFSPARLENQVSLQTFMSTITLSEKEDYYEWEIDEKVSSKYNTGQGIPKHNFSAWLFVLIRCPMKNRILGWGLSTYPICLLCNSSSESRNHLLFDCAFSWSIWGKVSRRCNLLPQREWSSSFLQMQNLSGGKLAKHLTLLGWQASIYWI</sequence>
<proteinExistence type="predicted"/>
<gene>
    <name evidence="4" type="ORF">TAV2_LOCUS533</name>
</gene>
<evidence type="ECO:0000259" key="3">
    <source>
        <dbReference type="Pfam" id="PF14111"/>
    </source>
</evidence>
<feature type="region of interest" description="Disordered" evidence="1">
    <location>
        <begin position="250"/>
        <end position="272"/>
    </location>
</feature>
<keyword evidence="5" id="KW-1185">Reference proteome</keyword>
<dbReference type="Pfam" id="PF13966">
    <property type="entry name" value="zf-RVT"/>
    <property type="match status" value="1"/>
</dbReference>
<feature type="domain" description="Reverse transcriptase zinc-binding" evidence="2">
    <location>
        <begin position="925"/>
        <end position="983"/>
    </location>
</feature>
<evidence type="ECO:0000256" key="1">
    <source>
        <dbReference type="SAM" id="MobiDB-lite"/>
    </source>
</evidence>
<dbReference type="Gene3D" id="3.60.10.10">
    <property type="entry name" value="Endonuclease/exonuclease/phosphatase"/>
    <property type="match status" value="1"/>
</dbReference>
<reference evidence="4 5" key="1">
    <citation type="submission" date="2022-03" db="EMBL/GenBank/DDBJ databases">
        <authorList>
            <person name="Nunn A."/>
            <person name="Chopra R."/>
            <person name="Nunn A."/>
            <person name="Contreras Garrido A."/>
        </authorList>
    </citation>
    <scope>NUCLEOTIDE SEQUENCE [LARGE SCALE GENOMIC DNA]</scope>
</reference>